<evidence type="ECO:0000256" key="2">
    <source>
        <dbReference type="ARBA" id="ARBA00012438"/>
    </source>
</evidence>
<dbReference type="Gene3D" id="3.40.50.2300">
    <property type="match status" value="1"/>
</dbReference>
<evidence type="ECO:0000313" key="9">
    <source>
        <dbReference type="EMBL" id="CCG08005.1"/>
    </source>
</evidence>
<feature type="domain" description="PAS" evidence="8">
    <location>
        <begin position="315"/>
        <end position="378"/>
    </location>
</feature>
<dbReference type="InterPro" id="IPR013656">
    <property type="entry name" value="PAS_4"/>
</dbReference>
<dbReference type="Gene3D" id="1.10.287.130">
    <property type="match status" value="1"/>
</dbReference>
<dbReference type="SUPFAM" id="SSF55785">
    <property type="entry name" value="PYP-like sensor domain (PAS domain)"/>
    <property type="match status" value="2"/>
</dbReference>
<dbReference type="InterPro" id="IPR000014">
    <property type="entry name" value="PAS"/>
</dbReference>
<feature type="region of interest" description="Disordered" evidence="5">
    <location>
        <begin position="678"/>
        <end position="709"/>
    </location>
</feature>
<gene>
    <name evidence="9" type="ORF">RSPPHO_01379</name>
</gene>
<evidence type="ECO:0000256" key="1">
    <source>
        <dbReference type="ARBA" id="ARBA00000085"/>
    </source>
</evidence>
<dbReference type="PROSITE" id="PS50112">
    <property type="entry name" value="PAS"/>
    <property type="match status" value="2"/>
</dbReference>
<dbReference type="PATRIC" id="fig|1150469.3.peg.1557"/>
<evidence type="ECO:0000259" key="8">
    <source>
        <dbReference type="PROSITE" id="PS50112"/>
    </source>
</evidence>
<keyword evidence="3 4" id="KW-0597">Phosphoprotein</keyword>
<dbReference type="RefSeq" id="WP_014414644.1">
    <property type="nucleotide sequence ID" value="NC_017059.1"/>
</dbReference>
<dbReference type="FunFam" id="1.10.287.130:FF:000037">
    <property type="entry name" value="Hybrid sensor histidine kinase/response regulator"/>
    <property type="match status" value="1"/>
</dbReference>
<dbReference type="InterPro" id="IPR036097">
    <property type="entry name" value="HisK_dim/P_sf"/>
</dbReference>
<dbReference type="SUPFAM" id="SSF47384">
    <property type="entry name" value="Homodimeric domain of signal transducing histidine kinase"/>
    <property type="match status" value="1"/>
</dbReference>
<dbReference type="InterPro" id="IPR011006">
    <property type="entry name" value="CheY-like_superfamily"/>
</dbReference>
<dbReference type="eggNOG" id="COG4191">
    <property type="taxonomic scope" value="Bacteria"/>
</dbReference>
<sequence>MTRGCHASPPFGAWALDWRGALRRAYGPLWEGGGRWPDGPPPPGAAVALGSLLALGRTLTLWRIRAAWGEEALLLLDAEDGPRQVTDAAGRVRLANAQGRALWGEAGPLGWLQERLHGEMMAHDALDRLAEAARAGLREEVDLPLADPDALTGEPEWLRVSVTPSPDRRFRLWSARDVTARRAIDEVLLREREELADFLFFLPVGLYSADTEGRLRYVNQALAQWLGRDPDAMMGMALPALMDSAPPEPDGAWAGRLRFLPLDDPPFDAEVRQSTYDDAGQLWTRSVVLRLPKGEGEGDAAGMAEGDWRRRRPWLFDGAPVGIALTDPEGAIVDCNASFLAMIGRERDGVLDQPLAALAVRDDRADLTEQGARVLAGGLPRAQTDIRLLRGEREVSVGVFLSPMTGRPEDPPDGLVVHLIDTTEQKNLEQQFAQAQKMQAMGQLAGGVAHDFNNLLTAMIGFSDLLLQRHGIGDPSFADIMQIRQNANRAANLVRQLLAFSRRQPLRPRLLNVIDALSELSHLLRRLLGERVTLRLVHGREPGYIRVDPGQFDQVIINLAVNARDAMPKGGVLTISTRHEKIESELRQGAEAVPPGDYVLIDVVDTGTGISREHLGRLFEPFFTTKSEGTAGAGTGLGLSTVYGIVRQTEGYIFVESTLGEGARFSIYLPRGEAPDKTAARPVAVSGAPEPSTPSRRGGEEEEEARDLSGKETILLVEDEDAVRVFGARALRNKGYTVLEARSGEGALDLLADGARIDLLITDMVMPGMDGATLAGRVRAERPGLRIILISGYSEDVIRGDVVNAPDTHFLPKPFSLKALAEKVREVLA</sequence>
<accession>H6SJ40</accession>
<evidence type="ECO:0000259" key="6">
    <source>
        <dbReference type="PROSITE" id="PS50109"/>
    </source>
</evidence>
<dbReference type="CDD" id="cd00130">
    <property type="entry name" value="PAS"/>
    <property type="match status" value="2"/>
</dbReference>
<dbReference type="NCBIfam" id="TIGR00229">
    <property type="entry name" value="sensory_box"/>
    <property type="match status" value="1"/>
</dbReference>
<dbReference type="CDD" id="cd00082">
    <property type="entry name" value="HisKA"/>
    <property type="match status" value="1"/>
</dbReference>
<dbReference type="EC" id="2.7.13.3" evidence="2"/>
<organism evidence="9 10">
    <name type="scientific">Pararhodospirillum photometricum DSM 122</name>
    <dbReference type="NCBI Taxonomy" id="1150469"/>
    <lineage>
        <taxon>Bacteria</taxon>
        <taxon>Pseudomonadati</taxon>
        <taxon>Pseudomonadota</taxon>
        <taxon>Alphaproteobacteria</taxon>
        <taxon>Rhodospirillales</taxon>
        <taxon>Rhodospirillaceae</taxon>
        <taxon>Pararhodospirillum</taxon>
    </lineage>
</organism>
<dbReference type="SMART" id="SM00448">
    <property type="entry name" value="REC"/>
    <property type="match status" value="1"/>
</dbReference>
<dbReference type="InterPro" id="IPR004358">
    <property type="entry name" value="Sig_transdc_His_kin-like_C"/>
</dbReference>
<name>H6SJ40_PARPM</name>
<protein>
    <recommendedName>
        <fullName evidence="2">histidine kinase</fullName>
        <ecNumber evidence="2">2.7.13.3</ecNumber>
    </recommendedName>
</protein>
<dbReference type="PROSITE" id="PS50110">
    <property type="entry name" value="RESPONSE_REGULATORY"/>
    <property type="match status" value="1"/>
</dbReference>
<dbReference type="SUPFAM" id="SSF55874">
    <property type="entry name" value="ATPase domain of HSP90 chaperone/DNA topoisomerase II/histidine kinase"/>
    <property type="match status" value="1"/>
</dbReference>
<dbReference type="HOGENOM" id="CLU_000445_114_51_5"/>
<proteinExistence type="predicted"/>
<dbReference type="InterPro" id="IPR003594">
    <property type="entry name" value="HATPase_dom"/>
</dbReference>
<evidence type="ECO:0000256" key="3">
    <source>
        <dbReference type="ARBA" id="ARBA00022553"/>
    </source>
</evidence>
<reference evidence="9 10" key="1">
    <citation type="submission" date="2012-02" db="EMBL/GenBank/DDBJ databases">
        <title>Shotgun genome sequence of Phaeospirillum photometricum DSM 122.</title>
        <authorList>
            <person name="Duquesne K."/>
            <person name="Sturgis J."/>
        </authorList>
    </citation>
    <scope>NUCLEOTIDE SEQUENCE [LARGE SCALE GENOMIC DNA]</scope>
    <source>
        <strain evidence="10">DSM122</strain>
    </source>
</reference>
<dbReference type="Pfam" id="PF00072">
    <property type="entry name" value="Response_reg"/>
    <property type="match status" value="1"/>
</dbReference>
<dbReference type="AlphaFoldDB" id="H6SJ40"/>
<evidence type="ECO:0000313" key="10">
    <source>
        <dbReference type="Proteomes" id="UP000033220"/>
    </source>
</evidence>
<dbReference type="Gene3D" id="3.30.450.20">
    <property type="entry name" value="PAS domain"/>
    <property type="match status" value="2"/>
</dbReference>
<dbReference type="InterPro" id="IPR005467">
    <property type="entry name" value="His_kinase_dom"/>
</dbReference>
<dbReference type="Pfam" id="PF08448">
    <property type="entry name" value="PAS_4"/>
    <property type="match status" value="3"/>
</dbReference>
<dbReference type="Proteomes" id="UP000033220">
    <property type="component" value="Chromosome DSM 122"/>
</dbReference>
<dbReference type="Pfam" id="PF02518">
    <property type="entry name" value="HATPase_c"/>
    <property type="match status" value="1"/>
</dbReference>
<dbReference type="EMBL" id="HE663493">
    <property type="protein sequence ID" value="CCG08005.1"/>
    <property type="molecule type" value="Genomic_DNA"/>
</dbReference>
<dbReference type="PANTHER" id="PTHR43065:SF42">
    <property type="entry name" value="TWO-COMPONENT SENSOR PPRA"/>
    <property type="match status" value="1"/>
</dbReference>
<comment type="catalytic activity">
    <reaction evidence="1">
        <text>ATP + protein L-histidine = ADP + protein N-phospho-L-histidine.</text>
        <dbReference type="EC" id="2.7.13.3"/>
    </reaction>
</comment>
<dbReference type="GO" id="GO:0000155">
    <property type="term" value="F:phosphorelay sensor kinase activity"/>
    <property type="evidence" value="ECO:0007669"/>
    <property type="project" value="InterPro"/>
</dbReference>
<dbReference type="SMART" id="SM00388">
    <property type="entry name" value="HisKA"/>
    <property type="match status" value="1"/>
</dbReference>
<dbReference type="InterPro" id="IPR035965">
    <property type="entry name" value="PAS-like_dom_sf"/>
</dbReference>
<evidence type="ECO:0000259" key="7">
    <source>
        <dbReference type="PROSITE" id="PS50110"/>
    </source>
</evidence>
<feature type="domain" description="Response regulatory" evidence="7">
    <location>
        <begin position="713"/>
        <end position="828"/>
    </location>
</feature>
<dbReference type="SMART" id="SM00387">
    <property type="entry name" value="HATPase_c"/>
    <property type="match status" value="1"/>
</dbReference>
<dbReference type="PRINTS" id="PR00344">
    <property type="entry name" value="BCTRLSENSOR"/>
</dbReference>
<dbReference type="PANTHER" id="PTHR43065">
    <property type="entry name" value="SENSOR HISTIDINE KINASE"/>
    <property type="match status" value="1"/>
</dbReference>
<dbReference type="KEGG" id="rpm:RSPPHO_01379"/>
<keyword evidence="9" id="KW-0808">Transferase</keyword>
<dbReference type="Pfam" id="PF00512">
    <property type="entry name" value="HisKA"/>
    <property type="match status" value="1"/>
</dbReference>
<feature type="domain" description="Histidine kinase" evidence="6">
    <location>
        <begin position="447"/>
        <end position="673"/>
    </location>
</feature>
<dbReference type="PROSITE" id="PS50109">
    <property type="entry name" value="HIS_KIN"/>
    <property type="match status" value="1"/>
</dbReference>
<evidence type="ECO:0000256" key="4">
    <source>
        <dbReference type="PROSITE-ProRule" id="PRU00169"/>
    </source>
</evidence>
<dbReference type="InterPro" id="IPR003661">
    <property type="entry name" value="HisK_dim/P_dom"/>
</dbReference>
<dbReference type="Gene3D" id="3.30.565.10">
    <property type="entry name" value="Histidine kinase-like ATPase, C-terminal domain"/>
    <property type="match status" value="1"/>
</dbReference>
<dbReference type="InterPro" id="IPR036890">
    <property type="entry name" value="HATPase_C_sf"/>
</dbReference>
<dbReference type="SUPFAM" id="SSF52172">
    <property type="entry name" value="CheY-like"/>
    <property type="match status" value="1"/>
</dbReference>
<feature type="domain" description="PAS" evidence="8">
    <location>
        <begin position="191"/>
        <end position="248"/>
    </location>
</feature>
<keyword evidence="10" id="KW-1185">Reference proteome</keyword>
<dbReference type="InterPro" id="IPR001789">
    <property type="entry name" value="Sig_transdc_resp-reg_receiver"/>
</dbReference>
<dbReference type="SMART" id="SM00091">
    <property type="entry name" value="PAS"/>
    <property type="match status" value="3"/>
</dbReference>
<evidence type="ECO:0000256" key="5">
    <source>
        <dbReference type="SAM" id="MobiDB-lite"/>
    </source>
</evidence>
<dbReference type="STRING" id="1150469.RSPPHO_01379"/>
<feature type="modified residue" description="4-aspartylphosphate" evidence="4">
    <location>
        <position position="763"/>
    </location>
</feature>